<dbReference type="GO" id="GO:0005829">
    <property type="term" value="C:cytosol"/>
    <property type="evidence" value="ECO:0007669"/>
    <property type="project" value="GOC"/>
</dbReference>
<comment type="similarity">
    <text evidence="1">Belongs to the HEATR5 family.</text>
</comment>
<dbReference type="AlphaFoldDB" id="A0A7G3AMC5"/>
<dbReference type="Pfam" id="PF20210">
    <property type="entry name" value="Laa1_Sip1_HTR5"/>
    <property type="match status" value="1"/>
</dbReference>
<dbReference type="InterPro" id="IPR040108">
    <property type="entry name" value="Laa1/Sip1/HEATR5"/>
</dbReference>
<sequence length="1103" mass="121786">MFRGYVEPTLSLCLKLLLSVPQTHMDVHQCIGRVLSALITTIGPELQGNNASISAARSSFLCACAIMHAHSDPFVQAEATGCLQQLHLFAPRHVNLSNLVPTLCRTLSSDYLMLRKAAVSCLRQLTQREAKEVCDHGMTMIPTEDGDSAIPENGLPGYLFGMLDTETDPEMIKNIHDTLMSMLQMLASENLSQWLGLCKNVLTVATDFGSLSANDEASAKDSLNVTDTDNEDDDMDMEYHAEDTTTHPSIQPRWPTRVFAAECVRKIISSCENSNPAHFDLHMAKEYQLTKSKGDYLVLHLSDLIRMAFMAATSDSDHLRLAGLKTLQEVIDRFARVPEPEFPGHLLLEQFQAQVGAALRPAFAPDTPSHVTAAACEVCSTWIGSGVARDMNDLRRVHQLLVSSLSKLSTRTNSTQLYNESMATLEKLSILKAWAEVYIVAMVGNGSAPASVLLKKLSTAQSIDRCDDDGGEFGNFESSGESLLALVRPELSDLSQHWLAALKDHALLLLPSEYSSQLPHDGGAFYTTDTMHSSKPHYMSSWPPIIYAASLWLNAEGFALHENTLTANENANDDAQGAADNNNASVISHGSVSADRFHMIFGICMEALCSTRSSEKNENIITCLQSLSTIFDSTWAREQLIKNTSLNIELCNVLHRLILTRDSIEVQLLCMEVLKQTLDAAKQNMEANKASGDNCNVDSTETSSPGEESGDKIVPGKSHIYAVLEVCFCLFVRQIPTMNPMQSARLTVEQMQKQWGSNSNGIYKISQDSGILISSAIQCLESLPPLCTDEGALSILPTILYLTTTVIKEIATKSISDTTILANSQTIQATLKCLKAVAVDKYAKHETTSEQWCQLMQSALGRLIDMMKTGCEETKLDEVTMMLAIAVFILNLPAKYIAVPSLQYPCMNHFHQCLQSDNHVIRVKCIQTLRSIFTNADLKVATPYIHALAPRIIQNIYAENVRNMKTDTELSLVLESITTVEALIALAEPSKRCQMLGILVPVLISFLLDPYKINTSSKQCVQLHEHSLQWLKKIGPKYPQEFKSLMSQNPSLRVRLETAIRNSTQTMGSNQQKNRSDVDNSASKMTVLQKPSIQLKTDFSNFT</sequence>
<dbReference type="GO" id="GO:0042147">
    <property type="term" value="P:retrograde transport, endosome to Golgi"/>
    <property type="evidence" value="ECO:0007669"/>
    <property type="project" value="TreeGrafter"/>
</dbReference>
<dbReference type="InterPro" id="IPR016024">
    <property type="entry name" value="ARM-type_fold"/>
</dbReference>
<proteinExistence type="inferred from homology"/>
<feature type="region of interest" description="Disordered" evidence="2">
    <location>
        <begin position="1063"/>
        <end position="1083"/>
    </location>
</feature>
<dbReference type="InterPro" id="IPR011989">
    <property type="entry name" value="ARM-like"/>
</dbReference>
<dbReference type="GO" id="GO:0016020">
    <property type="term" value="C:membrane"/>
    <property type="evidence" value="ECO:0007669"/>
    <property type="project" value="TreeGrafter"/>
</dbReference>
<dbReference type="PANTHER" id="PTHR21663">
    <property type="entry name" value="HYPOTHETICAL HEAT DOMAIN-CONTAINING"/>
    <property type="match status" value="1"/>
</dbReference>
<evidence type="ECO:0000256" key="2">
    <source>
        <dbReference type="SAM" id="MobiDB-lite"/>
    </source>
</evidence>
<dbReference type="GO" id="GO:0005794">
    <property type="term" value="C:Golgi apparatus"/>
    <property type="evidence" value="ECO:0007669"/>
    <property type="project" value="TreeGrafter"/>
</dbReference>
<accession>A0A7G3AMC5</accession>
<dbReference type="GO" id="GO:0030139">
    <property type="term" value="C:endocytic vesicle"/>
    <property type="evidence" value="ECO:0007669"/>
    <property type="project" value="TreeGrafter"/>
</dbReference>
<dbReference type="Gene3D" id="1.25.10.10">
    <property type="entry name" value="Leucine-rich Repeat Variant"/>
    <property type="match status" value="1"/>
</dbReference>
<dbReference type="EMBL" id="GITU01003920">
    <property type="protein sequence ID" value="MBC1172623.1"/>
    <property type="molecule type" value="Transcribed_RNA"/>
</dbReference>
<reference evidence="3" key="1">
    <citation type="journal article" date="2020" name="BMC">
        <title>Leishmania infection induces a limited differential gene expression in the sand fly midgut.</title>
        <authorList>
            <person name="Coutinho-Abreu I.V."/>
            <person name="Serafim T.D."/>
            <person name="Meneses C."/>
            <person name="Kamhawi S."/>
            <person name="Oliveira F."/>
            <person name="Valenzuela J.G."/>
        </authorList>
    </citation>
    <scope>NUCLEOTIDE SEQUENCE</scope>
    <source>
        <strain evidence="3">Jacobina</strain>
        <tissue evidence="3">Midgut</tissue>
    </source>
</reference>
<dbReference type="Pfam" id="PF25468">
    <property type="entry name" value="HEAT_HEATR5A"/>
    <property type="match status" value="1"/>
</dbReference>
<dbReference type="SUPFAM" id="SSF48371">
    <property type="entry name" value="ARM repeat"/>
    <property type="match status" value="2"/>
</dbReference>
<name>A0A7G3AMC5_LUTLO</name>
<dbReference type="GO" id="GO:0006897">
    <property type="term" value="P:endocytosis"/>
    <property type="evidence" value="ECO:0007669"/>
    <property type="project" value="TreeGrafter"/>
</dbReference>
<evidence type="ECO:0000256" key="1">
    <source>
        <dbReference type="ARBA" id="ARBA00008304"/>
    </source>
</evidence>
<protein>
    <submittedName>
        <fullName evidence="3">Putative conserved secreted protein</fullName>
    </submittedName>
</protein>
<dbReference type="GO" id="GO:0008104">
    <property type="term" value="P:intracellular protein localization"/>
    <property type="evidence" value="ECO:0007669"/>
    <property type="project" value="TreeGrafter"/>
</dbReference>
<feature type="region of interest" description="Disordered" evidence="2">
    <location>
        <begin position="689"/>
        <end position="711"/>
    </location>
</feature>
<organism evidence="3">
    <name type="scientific">Lutzomyia longipalpis</name>
    <name type="common">Sand fly</name>
    <dbReference type="NCBI Taxonomy" id="7200"/>
    <lineage>
        <taxon>Eukaryota</taxon>
        <taxon>Metazoa</taxon>
        <taxon>Ecdysozoa</taxon>
        <taxon>Arthropoda</taxon>
        <taxon>Hexapoda</taxon>
        <taxon>Insecta</taxon>
        <taxon>Pterygota</taxon>
        <taxon>Neoptera</taxon>
        <taxon>Endopterygota</taxon>
        <taxon>Diptera</taxon>
        <taxon>Nematocera</taxon>
        <taxon>Psychodoidea</taxon>
        <taxon>Psychodidae</taxon>
        <taxon>Lutzomyia</taxon>
        <taxon>Lutzomyia</taxon>
    </lineage>
</organism>
<dbReference type="PANTHER" id="PTHR21663:SF0">
    <property type="entry name" value="HEAT REPEAT-CONTAINING PROTEIN 5B"/>
    <property type="match status" value="1"/>
</dbReference>
<evidence type="ECO:0000313" key="3">
    <source>
        <dbReference type="EMBL" id="MBC1172623.1"/>
    </source>
</evidence>
<dbReference type="InterPro" id="IPR046837">
    <property type="entry name" value="Laa1/Sip1/HEATR5-like_HEAT"/>
</dbReference>